<protein>
    <submittedName>
        <fullName evidence="1">Uncharacterized protein</fullName>
    </submittedName>
</protein>
<comment type="caution">
    <text evidence="1">The sequence shown here is derived from an EMBL/GenBank/DDBJ whole genome shotgun (WGS) entry which is preliminary data.</text>
</comment>
<sequence length="139" mass="15540">MDLTKKQKIALGVGIPVGLLSILAISKMSGTFTRRGIGQPAPRKKILPSILTRRRRGYNSGEWVTTPQYPIRNIVDLPRQIRGRGSIIEGGRASQFSITPPDIRAATTKDELEAYLERKEARRMLKIYDRNRALIQAAG</sequence>
<proteinExistence type="predicted"/>
<organism evidence="1">
    <name type="scientific">marine sediment metagenome</name>
    <dbReference type="NCBI Taxonomy" id="412755"/>
    <lineage>
        <taxon>unclassified sequences</taxon>
        <taxon>metagenomes</taxon>
        <taxon>ecological metagenomes</taxon>
    </lineage>
</organism>
<gene>
    <name evidence="1" type="ORF">LCGC14_0224070</name>
</gene>
<evidence type="ECO:0000313" key="1">
    <source>
        <dbReference type="EMBL" id="KKN90824.1"/>
    </source>
</evidence>
<dbReference type="AlphaFoldDB" id="A0A0F9UGP7"/>
<name>A0A0F9UGP7_9ZZZZ</name>
<accession>A0A0F9UGP7</accession>
<reference evidence="1" key="1">
    <citation type="journal article" date="2015" name="Nature">
        <title>Complex archaea that bridge the gap between prokaryotes and eukaryotes.</title>
        <authorList>
            <person name="Spang A."/>
            <person name="Saw J.H."/>
            <person name="Jorgensen S.L."/>
            <person name="Zaremba-Niedzwiedzka K."/>
            <person name="Martijn J."/>
            <person name="Lind A.E."/>
            <person name="van Eijk R."/>
            <person name="Schleper C."/>
            <person name="Guy L."/>
            <person name="Ettema T.J."/>
        </authorList>
    </citation>
    <scope>NUCLEOTIDE SEQUENCE</scope>
</reference>
<dbReference type="EMBL" id="LAZR01000107">
    <property type="protein sequence ID" value="KKN90824.1"/>
    <property type="molecule type" value="Genomic_DNA"/>
</dbReference>